<keyword evidence="4" id="KW-0067">ATP-binding</keyword>
<proteinExistence type="inferred from homology"/>
<dbReference type="AlphaFoldDB" id="A0A4D9D722"/>
<keyword evidence="3" id="KW-0547">Nucleotide-binding</keyword>
<keyword evidence="2" id="KW-0436">Ligase</keyword>
<evidence type="ECO:0000256" key="5">
    <source>
        <dbReference type="SAM" id="Phobius"/>
    </source>
</evidence>
<evidence type="ECO:0000313" key="7">
    <source>
        <dbReference type="EMBL" id="TFJ87176.1"/>
    </source>
</evidence>
<dbReference type="PANTHER" id="PTHR43107:SF15">
    <property type="entry name" value="FATTY ACID TRANSPORT PROTEIN 3, ISOFORM A"/>
    <property type="match status" value="1"/>
</dbReference>
<dbReference type="EMBL" id="SDOX01000006">
    <property type="protein sequence ID" value="TFJ87176.1"/>
    <property type="molecule type" value="Genomic_DNA"/>
</dbReference>
<keyword evidence="5" id="KW-0812">Transmembrane</keyword>
<evidence type="ECO:0000313" key="8">
    <source>
        <dbReference type="Proteomes" id="UP000355283"/>
    </source>
</evidence>
<dbReference type="PANTHER" id="PTHR43107">
    <property type="entry name" value="LONG-CHAIN FATTY ACID TRANSPORT PROTEIN"/>
    <property type="match status" value="1"/>
</dbReference>
<dbReference type="SUPFAM" id="SSF56801">
    <property type="entry name" value="Acetyl-CoA synthetase-like"/>
    <property type="match status" value="1"/>
</dbReference>
<dbReference type="InterPro" id="IPR045851">
    <property type="entry name" value="AMP-bd_C_sf"/>
</dbReference>
<gene>
    <name evidence="7" type="ORF">NSK_001508</name>
</gene>
<evidence type="ECO:0000259" key="6">
    <source>
        <dbReference type="Pfam" id="PF00501"/>
    </source>
</evidence>
<name>A0A4D9D722_9STRA</name>
<dbReference type="FunFam" id="3.30.300.30:FF:000020">
    <property type="entry name" value="Long-chain fatty acid transporter"/>
    <property type="match status" value="1"/>
</dbReference>
<evidence type="ECO:0000256" key="1">
    <source>
        <dbReference type="ARBA" id="ARBA00006432"/>
    </source>
</evidence>
<evidence type="ECO:0000256" key="4">
    <source>
        <dbReference type="ARBA" id="ARBA00022840"/>
    </source>
</evidence>
<evidence type="ECO:0000256" key="3">
    <source>
        <dbReference type="ARBA" id="ARBA00022741"/>
    </source>
</evidence>
<dbReference type="Pfam" id="PF00501">
    <property type="entry name" value="AMP-binding"/>
    <property type="match status" value="1"/>
</dbReference>
<keyword evidence="5" id="KW-0472">Membrane</keyword>
<organism evidence="7 8">
    <name type="scientific">Nannochloropsis salina CCMP1776</name>
    <dbReference type="NCBI Taxonomy" id="1027361"/>
    <lineage>
        <taxon>Eukaryota</taxon>
        <taxon>Sar</taxon>
        <taxon>Stramenopiles</taxon>
        <taxon>Ochrophyta</taxon>
        <taxon>Eustigmatophyceae</taxon>
        <taxon>Eustigmatales</taxon>
        <taxon>Monodopsidaceae</taxon>
        <taxon>Microchloropsis</taxon>
        <taxon>Microchloropsis salina</taxon>
    </lineage>
</organism>
<dbReference type="OrthoDB" id="288590at2759"/>
<comment type="caution">
    <text evidence="7">The sequence shown here is derived from an EMBL/GenBank/DDBJ whole genome shotgun (WGS) entry which is preliminary data.</text>
</comment>
<comment type="similarity">
    <text evidence="1">Belongs to the ATP-dependent AMP-binding enzyme family.</text>
</comment>
<feature type="domain" description="AMP-dependent synthetase/ligase" evidence="6">
    <location>
        <begin position="101"/>
        <end position="514"/>
    </location>
</feature>
<protein>
    <recommendedName>
        <fullName evidence="6">AMP-dependent synthetase/ligase domain-containing protein</fullName>
    </recommendedName>
</protein>
<dbReference type="GO" id="GO:0004467">
    <property type="term" value="F:long-chain fatty acid-CoA ligase activity"/>
    <property type="evidence" value="ECO:0007669"/>
    <property type="project" value="TreeGrafter"/>
</dbReference>
<dbReference type="GO" id="GO:0005886">
    <property type="term" value="C:plasma membrane"/>
    <property type="evidence" value="ECO:0007669"/>
    <property type="project" value="TreeGrafter"/>
</dbReference>
<feature type="transmembrane region" description="Helical" evidence="5">
    <location>
        <begin position="45"/>
        <end position="65"/>
    </location>
</feature>
<accession>A0A4D9D722</accession>
<dbReference type="Gene3D" id="3.40.50.12780">
    <property type="entry name" value="N-terminal domain of ligase-like"/>
    <property type="match status" value="1"/>
</dbReference>
<sequence length="698" mass="76462">MTQSCSAESLGAGAWFVEEMQEIVHAVAAAADSMHLPLGAYNGPVLVLFKAILVVMVVYFVLLYLERRHKLVSDCRTGLAFLSVLLDMFVFNKPRTFARCFADAVRKWPDKVAVQFVDDGRELTFREIDLRANQVAHLLAQHGLGRGDVGAIMMTNKPEYIIVELAIAKLGAVSALLNFNLKGEPLRHSLQVAGAKLLVFDDELAQMVLPVVQAFSLAKPGEENGGAVKGKAGKGKGAPAAAGGTIPALFVGPGDAAIRKWAVSLDKGVAMQHETLPDPSILSNQSQNEPMSLVYTSGTTGLPKAAVVKHKRVFLMSMSFARQFAVRHSDKIYCTLPLYHSAGGNIGLGIMVNKGCTLALRSKFSASKFFKDVHDTGATVTQYIGELCRYLLATPPSPYDRKHKLRLAFGNGLRPDVWPRFVSRFNIPEIGEFYGATEGNVVFFNYWGRGEPSGAIGKGGFFNRIILGWTIVKFDPIKEEPIRDSMGRCVPCADGEAGELLARISGTSEFSGYYKNKEATEKKVLREAFGRKGSHWFRSGDLIMVDEQSYIHFVDRIGDTFRWKGENVSTTEVALALGRVDCLEEVNVVGVEVPGKDGRACLAAITLRDGKELDLDMTLEEARAHLPAYAVPLFLRVLEKGTQETTGTFKHMKAKYRTEGIDAGAIADDMYWLDPSEGVYKPYGKAEYQKIVSGKAKL</sequence>
<dbReference type="PROSITE" id="PS00455">
    <property type="entry name" value="AMP_BINDING"/>
    <property type="match status" value="1"/>
</dbReference>
<keyword evidence="8" id="KW-1185">Reference proteome</keyword>
<dbReference type="Proteomes" id="UP000355283">
    <property type="component" value="Unassembled WGS sequence"/>
</dbReference>
<dbReference type="Gene3D" id="3.30.300.30">
    <property type="match status" value="1"/>
</dbReference>
<dbReference type="InterPro" id="IPR020845">
    <property type="entry name" value="AMP-binding_CS"/>
</dbReference>
<keyword evidence="5" id="KW-1133">Transmembrane helix</keyword>
<evidence type="ECO:0000256" key="2">
    <source>
        <dbReference type="ARBA" id="ARBA00022598"/>
    </source>
</evidence>
<dbReference type="GO" id="GO:0044539">
    <property type="term" value="P:long-chain fatty acid import into cell"/>
    <property type="evidence" value="ECO:0007669"/>
    <property type="project" value="TreeGrafter"/>
</dbReference>
<dbReference type="GO" id="GO:0005324">
    <property type="term" value="F:long-chain fatty acid transmembrane transporter activity"/>
    <property type="evidence" value="ECO:0007669"/>
    <property type="project" value="TreeGrafter"/>
</dbReference>
<dbReference type="GO" id="GO:0005524">
    <property type="term" value="F:ATP binding"/>
    <property type="evidence" value="ECO:0007669"/>
    <property type="project" value="UniProtKB-KW"/>
</dbReference>
<dbReference type="InterPro" id="IPR000873">
    <property type="entry name" value="AMP-dep_synth/lig_dom"/>
</dbReference>
<feature type="transmembrane region" description="Helical" evidence="5">
    <location>
        <begin position="77"/>
        <end position="92"/>
    </location>
</feature>
<dbReference type="InterPro" id="IPR042099">
    <property type="entry name" value="ANL_N_sf"/>
</dbReference>
<reference evidence="7 8" key="1">
    <citation type="submission" date="2019-01" db="EMBL/GenBank/DDBJ databases">
        <title>Nuclear Genome Assembly of the Microalgal Biofuel strain Nannochloropsis salina CCMP1776.</title>
        <authorList>
            <person name="Hovde B."/>
        </authorList>
    </citation>
    <scope>NUCLEOTIDE SEQUENCE [LARGE SCALE GENOMIC DNA]</scope>
    <source>
        <strain evidence="7 8">CCMP1776</strain>
    </source>
</reference>